<dbReference type="SUPFAM" id="SSF52151">
    <property type="entry name" value="FabD/lysophospholipase-like"/>
    <property type="match status" value="1"/>
</dbReference>
<dbReference type="Proteomes" id="UP001144612">
    <property type="component" value="Unassembled WGS sequence"/>
</dbReference>
<proteinExistence type="predicted"/>
<evidence type="ECO:0000256" key="1">
    <source>
        <dbReference type="ARBA" id="ARBA00023098"/>
    </source>
</evidence>
<gene>
    <name evidence="4" type="ORF">OW729_01430</name>
</gene>
<keyword evidence="1 2" id="KW-0443">Lipid metabolism</keyword>
<evidence type="ECO:0000313" key="4">
    <source>
        <dbReference type="EMBL" id="MCY6957260.1"/>
    </source>
</evidence>
<feature type="short sequence motif" description="GXGXXG" evidence="2">
    <location>
        <begin position="9"/>
        <end position="14"/>
    </location>
</feature>
<organism evidence="4 5">
    <name type="scientific">Clostridium brassicae</name>
    <dbReference type="NCBI Taxonomy" id="2999072"/>
    <lineage>
        <taxon>Bacteria</taxon>
        <taxon>Bacillati</taxon>
        <taxon>Bacillota</taxon>
        <taxon>Clostridia</taxon>
        <taxon>Eubacteriales</taxon>
        <taxon>Clostridiaceae</taxon>
        <taxon>Clostridium</taxon>
    </lineage>
</organism>
<dbReference type="PANTHER" id="PTHR46394">
    <property type="entry name" value="ANNEXIN"/>
    <property type="match status" value="1"/>
</dbReference>
<dbReference type="PROSITE" id="PS51635">
    <property type="entry name" value="PNPLA"/>
    <property type="match status" value="1"/>
</dbReference>
<feature type="domain" description="PNPLA" evidence="3">
    <location>
        <begin position="5"/>
        <end position="199"/>
    </location>
</feature>
<sequence>MICDAVFEGGGMRGIGLIGALSYFEKKEYKWRKVGGSSAGAILAALLASGYTSKEIEKIMVQTNFLKFLDKDRMQKIPLLGKPLGVFAEKGIYSGNYFEKWIEELLNKKDVSTFKDICKNGECKLKVIASDITKKKMLILPDSLSDYGINPMNFKISKAIRMSMSIPFYFKPVKFKYHGGISYVVDGGICWNYPISIFDTNDKYDIPTIGFKFKTSNLSYTSEGKTDPMSFLFDIADTMTCRTNGRYLSEEDTARTVFVPAFNVDVTDFNLSKEKSLMLFKSGYRAAKNFLDTWDFQEYIKKYII</sequence>
<evidence type="ECO:0000313" key="5">
    <source>
        <dbReference type="Proteomes" id="UP001144612"/>
    </source>
</evidence>
<dbReference type="RefSeq" id="WP_268059615.1">
    <property type="nucleotide sequence ID" value="NZ_JAPQFJ010000001.1"/>
</dbReference>
<feature type="active site" description="Proton acceptor" evidence="2">
    <location>
        <position position="186"/>
    </location>
</feature>
<dbReference type="InterPro" id="IPR002641">
    <property type="entry name" value="PNPLA_dom"/>
</dbReference>
<dbReference type="EMBL" id="JAPQFJ010000001">
    <property type="protein sequence ID" value="MCY6957260.1"/>
    <property type="molecule type" value="Genomic_DNA"/>
</dbReference>
<keyword evidence="2" id="KW-0442">Lipid degradation</keyword>
<evidence type="ECO:0000256" key="2">
    <source>
        <dbReference type="PROSITE-ProRule" id="PRU01161"/>
    </source>
</evidence>
<keyword evidence="5" id="KW-1185">Reference proteome</keyword>
<dbReference type="InterPro" id="IPR052580">
    <property type="entry name" value="Lipid_Hydrolase"/>
</dbReference>
<feature type="active site" description="Nucleophile" evidence="2">
    <location>
        <position position="38"/>
    </location>
</feature>
<dbReference type="Gene3D" id="3.40.1090.10">
    <property type="entry name" value="Cytosolic phospholipase A2 catalytic domain"/>
    <property type="match status" value="2"/>
</dbReference>
<feature type="short sequence motif" description="DGA/G" evidence="2">
    <location>
        <begin position="186"/>
        <end position="188"/>
    </location>
</feature>
<protein>
    <submittedName>
        <fullName evidence="4">Patatin-like phospholipase family protein</fullName>
    </submittedName>
</protein>
<dbReference type="Pfam" id="PF01734">
    <property type="entry name" value="Patatin"/>
    <property type="match status" value="1"/>
</dbReference>
<dbReference type="CDD" id="cd07207">
    <property type="entry name" value="Pat_ExoU_VipD_like"/>
    <property type="match status" value="1"/>
</dbReference>
<comment type="caution">
    <text evidence="4">The sequence shown here is derived from an EMBL/GenBank/DDBJ whole genome shotgun (WGS) entry which is preliminary data.</text>
</comment>
<dbReference type="InterPro" id="IPR016035">
    <property type="entry name" value="Acyl_Trfase/lysoPLipase"/>
</dbReference>
<dbReference type="PANTHER" id="PTHR46394:SF1">
    <property type="entry name" value="PNPLA DOMAIN-CONTAINING PROTEIN"/>
    <property type="match status" value="1"/>
</dbReference>
<reference evidence="4" key="1">
    <citation type="submission" date="2022-12" db="EMBL/GenBank/DDBJ databases">
        <title>Clostridium sp. nov., isolated from industrial wastewater.</title>
        <authorList>
            <person name="Jiayan W."/>
        </authorList>
    </citation>
    <scope>NUCLEOTIDE SEQUENCE</scope>
    <source>
        <strain evidence="4">ZC22-4</strain>
    </source>
</reference>
<name>A0ABT4D4Q3_9CLOT</name>
<keyword evidence="2" id="KW-0378">Hydrolase</keyword>
<evidence type="ECO:0000259" key="3">
    <source>
        <dbReference type="PROSITE" id="PS51635"/>
    </source>
</evidence>
<feature type="short sequence motif" description="GXSXG" evidence="2">
    <location>
        <begin position="36"/>
        <end position="40"/>
    </location>
</feature>
<accession>A0ABT4D4Q3</accession>